<dbReference type="GO" id="GO:0016937">
    <property type="term" value="F:short-chain fatty acyl-CoA dehydrogenase activity"/>
    <property type="evidence" value="ECO:0007669"/>
    <property type="project" value="UniProtKB-EC"/>
</dbReference>
<gene>
    <name evidence="11" type="primary">fadE</name>
    <name evidence="10" type="ORF">I6G67_01825</name>
    <name evidence="11" type="ORF">NCTC10308_02404</name>
</gene>
<dbReference type="InterPro" id="IPR037069">
    <property type="entry name" value="AcylCoA_DH/ox_N_sf"/>
</dbReference>
<evidence type="ECO:0000259" key="7">
    <source>
        <dbReference type="Pfam" id="PF00441"/>
    </source>
</evidence>
<accession>A0A380U668</accession>
<dbReference type="AlphaFoldDB" id="A0A380U668"/>
<dbReference type="EC" id="1.3.8.8" evidence="11"/>
<feature type="domain" description="Acyl-CoA dehydrogenase/oxidase C-terminal" evidence="7">
    <location>
        <begin position="242"/>
        <end position="390"/>
    </location>
</feature>
<evidence type="ECO:0000256" key="2">
    <source>
        <dbReference type="ARBA" id="ARBA00009347"/>
    </source>
</evidence>
<feature type="domain" description="Acyl-CoA oxidase/dehydrogenase middle" evidence="8">
    <location>
        <begin position="134"/>
        <end position="230"/>
    </location>
</feature>
<dbReference type="Pfam" id="PF02770">
    <property type="entry name" value="Acyl-CoA_dh_M"/>
    <property type="match status" value="1"/>
</dbReference>
<protein>
    <submittedName>
        <fullName evidence="11">Acyl coenzyme A dehydrogenase</fullName>
        <ecNumber evidence="11">1.3.8.1</ecNumber>
        <ecNumber evidence="11">1.3.8.8</ecNumber>
    </submittedName>
    <submittedName>
        <fullName evidence="10">Acyl-CoA dehydrogenase family protein</fullName>
    </submittedName>
</protein>
<dbReference type="SUPFAM" id="SSF47203">
    <property type="entry name" value="Acyl-CoA dehydrogenase C-terminal domain-like"/>
    <property type="match status" value="1"/>
</dbReference>
<reference evidence="11 12" key="1">
    <citation type="submission" date="2018-06" db="EMBL/GenBank/DDBJ databases">
        <authorList>
            <consortium name="Pathogen Informatics"/>
            <person name="Doyle S."/>
        </authorList>
    </citation>
    <scope>NUCLEOTIDE SEQUENCE [LARGE SCALE GENOMIC DNA]</scope>
    <source>
        <strain evidence="11 12">NCTC10308</strain>
    </source>
</reference>
<dbReference type="Gene3D" id="1.20.140.10">
    <property type="entry name" value="Butyryl-CoA Dehydrogenase, subunit A, domain 3"/>
    <property type="match status" value="1"/>
</dbReference>
<evidence type="ECO:0000256" key="3">
    <source>
        <dbReference type="ARBA" id="ARBA00022630"/>
    </source>
</evidence>
<sequence>MQSGAIRPLHNMLPRNLFNAEHEAFRETVRKFYAKEVVPNIEKYEQQQHVDRELWNKAGAMGLLCATMPEAYGGSGVDRLYSMILIEEQAYAMDSSTGFSLHSDIVANYINNFGSEAQKHYWLTRMASGETVTAIAMTEPGTGSDLQAVRTTAVLDGDDYIINGSKIFITNGYLCDMAIVVCKTGDSEKGSANLSLIIVEANRAGFSKGKPLNKIGMKGQDTCELFFDHVRVPKENLLGMEGMGFIMLMKELAWERMLVAIICQAGAEAALAHTVQYTKERKAFGKAISSFQNTRFKLAELRTEIDFCRAYLDRCMQLQLEESLGIDAAAAAKYKISEMFSKVVDECLQLHGGYGYMLEYPIARAYLDNRANRIYAGTNEIMKELISRSL</sequence>
<evidence type="ECO:0000313" key="10">
    <source>
        <dbReference type="EMBL" id="QPS04279.1"/>
    </source>
</evidence>
<evidence type="ECO:0000256" key="5">
    <source>
        <dbReference type="ARBA" id="ARBA00023002"/>
    </source>
</evidence>
<dbReference type="InterPro" id="IPR006089">
    <property type="entry name" value="Acyl-CoA_DH_CS"/>
</dbReference>
<organism evidence="11 12">
    <name type="scientific">Acinetobacter johnsonii</name>
    <dbReference type="NCBI Taxonomy" id="40214"/>
    <lineage>
        <taxon>Bacteria</taxon>
        <taxon>Pseudomonadati</taxon>
        <taxon>Pseudomonadota</taxon>
        <taxon>Gammaproteobacteria</taxon>
        <taxon>Moraxellales</taxon>
        <taxon>Moraxellaceae</taxon>
        <taxon>Acinetobacter</taxon>
    </lineage>
</organism>
<keyword evidence="4 6" id="KW-0274">FAD</keyword>
<dbReference type="EMBL" id="UFRV01000006">
    <property type="protein sequence ID" value="SUT97329.1"/>
    <property type="molecule type" value="Genomic_DNA"/>
</dbReference>
<reference evidence="10 13" key="2">
    <citation type="submission" date="2020-12" db="EMBL/GenBank/DDBJ databases">
        <title>FDA dAtabase for Regulatory Grade micrObial Sequences (FDA-ARGOS): Supporting development and validation of Infectious Disease Dx tests.</title>
        <authorList>
            <person name="Sproer C."/>
            <person name="Gronow S."/>
            <person name="Severitt S."/>
            <person name="Schroder I."/>
            <person name="Tallon L."/>
            <person name="Sadzewicz L."/>
            <person name="Zhao X."/>
            <person name="Boylan J."/>
            <person name="Ott S."/>
            <person name="Bowen H."/>
            <person name="Vavikolanu K."/>
            <person name="Mehta A."/>
            <person name="Aluvathingal J."/>
            <person name="Nadendla S."/>
            <person name="Lowell S."/>
            <person name="Myers T."/>
            <person name="Yan Y."/>
            <person name="Sichtig H."/>
        </authorList>
    </citation>
    <scope>NUCLEOTIDE SEQUENCE [LARGE SCALE GENOMIC DNA]</scope>
    <source>
        <strain evidence="10 13">FDAARGOS_910</strain>
    </source>
</reference>
<comment type="cofactor">
    <cofactor evidence="1 6">
        <name>FAD</name>
        <dbReference type="ChEBI" id="CHEBI:57692"/>
    </cofactor>
</comment>
<dbReference type="InterPro" id="IPR036250">
    <property type="entry name" value="AcylCo_DH-like_C"/>
</dbReference>
<dbReference type="FunFam" id="1.10.540.10:FF:000026">
    <property type="entry name" value="Acyl-CoA dehydrogenase medium chain"/>
    <property type="match status" value="1"/>
</dbReference>
<dbReference type="InterPro" id="IPR046373">
    <property type="entry name" value="Acyl-CoA_Oxase/DH_mid-dom_sf"/>
</dbReference>
<dbReference type="InterPro" id="IPR013786">
    <property type="entry name" value="AcylCoA_DH/ox_N"/>
</dbReference>
<dbReference type="RefSeq" id="WP_004691284.1">
    <property type="nucleotide sequence ID" value="NZ_BBTB01000010.1"/>
</dbReference>
<name>A0A380U668_ACIJO</name>
<evidence type="ECO:0000256" key="4">
    <source>
        <dbReference type="ARBA" id="ARBA00022827"/>
    </source>
</evidence>
<evidence type="ECO:0000313" key="11">
    <source>
        <dbReference type="EMBL" id="SUT97329.1"/>
    </source>
</evidence>
<proteinExistence type="inferred from homology"/>
<evidence type="ECO:0000256" key="6">
    <source>
        <dbReference type="RuleBase" id="RU362125"/>
    </source>
</evidence>
<dbReference type="InterPro" id="IPR009100">
    <property type="entry name" value="AcylCoA_DH/oxidase_NM_dom_sf"/>
</dbReference>
<dbReference type="SUPFAM" id="SSF56645">
    <property type="entry name" value="Acyl-CoA dehydrogenase NM domain-like"/>
    <property type="match status" value="1"/>
</dbReference>
<dbReference type="GO" id="GO:0004466">
    <property type="term" value="F:long-chain fatty acyl-CoA dehydrogenase activity"/>
    <property type="evidence" value="ECO:0007669"/>
    <property type="project" value="UniProtKB-EC"/>
</dbReference>
<dbReference type="InterPro" id="IPR009075">
    <property type="entry name" value="AcylCo_DH/oxidase_C"/>
</dbReference>
<comment type="similarity">
    <text evidence="2 6">Belongs to the acyl-CoA dehydrogenase family.</text>
</comment>
<dbReference type="FunFam" id="2.40.110.10:FF:000002">
    <property type="entry name" value="Acyl-CoA dehydrogenase fadE12"/>
    <property type="match status" value="1"/>
</dbReference>
<dbReference type="InterPro" id="IPR006091">
    <property type="entry name" value="Acyl-CoA_Oxase/DH_mid-dom"/>
</dbReference>
<dbReference type="Gene3D" id="2.40.110.10">
    <property type="entry name" value="Butyryl-CoA Dehydrogenase, subunit A, domain 2"/>
    <property type="match status" value="1"/>
</dbReference>
<dbReference type="EMBL" id="CP065666">
    <property type="protein sequence ID" value="QPS04279.1"/>
    <property type="molecule type" value="Genomic_DNA"/>
</dbReference>
<evidence type="ECO:0000259" key="8">
    <source>
        <dbReference type="Pfam" id="PF02770"/>
    </source>
</evidence>
<keyword evidence="3 6" id="KW-0285">Flavoprotein</keyword>
<evidence type="ECO:0000259" key="9">
    <source>
        <dbReference type="Pfam" id="PF02771"/>
    </source>
</evidence>
<dbReference type="Pfam" id="PF00441">
    <property type="entry name" value="Acyl-CoA_dh_1"/>
    <property type="match status" value="1"/>
</dbReference>
<dbReference type="Pfam" id="PF02771">
    <property type="entry name" value="Acyl-CoA_dh_N"/>
    <property type="match status" value="1"/>
</dbReference>
<dbReference type="EC" id="1.3.8.1" evidence="11"/>
<evidence type="ECO:0000313" key="13">
    <source>
        <dbReference type="Proteomes" id="UP000595107"/>
    </source>
</evidence>
<dbReference type="PANTHER" id="PTHR43884:SF12">
    <property type="entry name" value="ISOVALERYL-COA DEHYDROGENASE, MITOCHONDRIAL-RELATED"/>
    <property type="match status" value="1"/>
</dbReference>
<dbReference type="Proteomes" id="UP000254227">
    <property type="component" value="Unassembled WGS sequence"/>
</dbReference>
<dbReference type="FunFam" id="1.20.140.10:FF:000001">
    <property type="entry name" value="Acyl-CoA dehydrogenase"/>
    <property type="match status" value="1"/>
</dbReference>
<dbReference type="Gene3D" id="1.10.540.10">
    <property type="entry name" value="Acyl-CoA dehydrogenase/oxidase, N-terminal domain"/>
    <property type="match status" value="1"/>
</dbReference>
<dbReference type="PANTHER" id="PTHR43884">
    <property type="entry name" value="ACYL-COA DEHYDROGENASE"/>
    <property type="match status" value="1"/>
</dbReference>
<feature type="domain" description="Acyl-CoA dehydrogenase/oxidase N-terminal" evidence="9">
    <location>
        <begin position="20"/>
        <end position="130"/>
    </location>
</feature>
<evidence type="ECO:0000313" key="12">
    <source>
        <dbReference type="Proteomes" id="UP000254227"/>
    </source>
</evidence>
<dbReference type="Proteomes" id="UP000595107">
    <property type="component" value="Chromosome"/>
</dbReference>
<keyword evidence="5 6" id="KW-0560">Oxidoreductase</keyword>
<dbReference type="PROSITE" id="PS00073">
    <property type="entry name" value="ACYL_COA_DH_2"/>
    <property type="match status" value="1"/>
</dbReference>
<dbReference type="GO" id="GO:0050660">
    <property type="term" value="F:flavin adenine dinucleotide binding"/>
    <property type="evidence" value="ECO:0007669"/>
    <property type="project" value="InterPro"/>
</dbReference>
<evidence type="ECO:0000256" key="1">
    <source>
        <dbReference type="ARBA" id="ARBA00001974"/>
    </source>
</evidence>